<keyword evidence="2" id="KW-1185">Reference proteome</keyword>
<evidence type="ECO:0000313" key="2">
    <source>
        <dbReference type="Proteomes" id="UP001056120"/>
    </source>
</evidence>
<comment type="caution">
    <text evidence="1">The sequence shown here is derived from an EMBL/GenBank/DDBJ whole genome shotgun (WGS) entry which is preliminary data.</text>
</comment>
<reference evidence="2" key="1">
    <citation type="journal article" date="2022" name="Mol. Ecol. Resour.">
        <title>The genomes of chicory, endive, great burdock and yacon provide insights into Asteraceae palaeo-polyploidization history and plant inulin production.</title>
        <authorList>
            <person name="Fan W."/>
            <person name="Wang S."/>
            <person name="Wang H."/>
            <person name="Wang A."/>
            <person name="Jiang F."/>
            <person name="Liu H."/>
            <person name="Zhao H."/>
            <person name="Xu D."/>
            <person name="Zhang Y."/>
        </authorList>
    </citation>
    <scope>NUCLEOTIDE SEQUENCE [LARGE SCALE GENOMIC DNA]</scope>
    <source>
        <strain evidence="2">cv. Yunnan</strain>
    </source>
</reference>
<protein>
    <submittedName>
        <fullName evidence="1">Uncharacterized protein</fullName>
    </submittedName>
</protein>
<gene>
    <name evidence="1" type="ORF">L1987_33932</name>
</gene>
<evidence type="ECO:0000313" key="1">
    <source>
        <dbReference type="EMBL" id="KAI3798654.1"/>
    </source>
</evidence>
<name>A0ACB9HRW3_9ASTR</name>
<dbReference type="EMBL" id="CM042028">
    <property type="protein sequence ID" value="KAI3798654.1"/>
    <property type="molecule type" value="Genomic_DNA"/>
</dbReference>
<dbReference type="Proteomes" id="UP001056120">
    <property type="component" value="Linkage Group LG11"/>
</dbReference>
<sequence length="368" mass="42372">MATTHKTVIILAYALLEWILIIMLLFNSIFSYLIRKFATYYTLKPPCVWCSTIDHLFDPNNNVSPYQNLFCEAHATEFLNLYYSPDRQKLSVDRLFNSGSEIKSSFEGKGMVEFMDLHVENKSPCIQVFDQIIPLEWTDSSTSCSRTSSLNGDENQEARFLPSSCLDKEDKVVTIDSLTAELKAERLVVCRLYIELDEERKASAVAANQAMAMITKLQEQKVALQIEYIQNQRMMNEQAEYDQEVLELLNELVMKLEKDKFELENELEMHKAKMMHSSCVLDSKNLRGHEESVVEFEIERLWILDKLKDLDVALGTLTNDLSDDHVRKASLEGEDLDYKGNKLLPGFNVKSIVEEAEASRSPWTRSMF</sequence>
<accession>A0ACB9HRW3</accession>
<proteinExistence type="predicted"/>
<organism evidence="1 2">
    <name type="scientific">Smallanthus sonchifolius</name>
    <dbReference type="NCBI Taxonomy" id="185202"/>
    <lineage>
        <taxon>Eukaryota</taxon>
        <taxon>Viridiplantae</taxon>
        <taxon>Streptophyta</taxon>
        <taxon>Embryophyta</taxon>
        <taxon>Tracheophyta</taxon>
        <taxon>Spermatophyta</taxon>
        <taxon>Magnoliopsida</taxon>
        <taxon>eudicotyledons</taxon>
        <taxon>Gunneridae</taxon>
        <taxon>Pentapetalae</taxon>
        <taxon>asterids</taxon>
        <taxon>campanulids</taxon>
        <taxon>Asterales</taxon>
        <taxon>Asteraceae</taxon>
        <taxon>Asteroideae</taxon>
        <taxon>Heliantheae alliance</taxon>
        <taxon>Millerieae</taxon>
        <taxon>Smallanthus</taxon>
    </lineage>
</organism>
<reference evidence="1 2" key="2">
    <citation type="journal article" date="2022" name="Mol. Ecol. Resour.">
        <title>The genomes of chicory, endive, great burdock and yacon provide insights into Asteraceae paleo-polyploidization history and plant inulin production.</title>
        <authorList>
            <person name="Fan W."/>
            <person name="Wang S."/>
            <person name="Wang H."/>
            <person name="Wang A."/>
            <person name="Jiang F."/>
            <person name="Liu H."/>
            <person name="Zhao H."/>
            <person name="Xu D."/>
            <person name="Zhang Y."/>
        </authorList>
    </citation>
    <scope>NUCLEOTIDE SEQUENCE [LARGE SCALE GENOMIC DNA]</scope>
    <source>
        <strain evidence="2">cv. Yunnan</strain>
        <tissue evidence="1">Leaves</tissue>
    </source>
</reference>